<dbReference type="Gene3D" id="2.30.42.10">
    <property type="match status" value="2"/>
</dbReference>
<gene>
    <name evidence="4" type="ORF">A3F84_28100</name>
</gene>
<evidence type="ECO:0000313" key="4">
    <source>
        <dbReference type="EMBL" id="OGG48860.1"/>
    </source>
</evidence>
<dbReference type="InterPro" id="IPR001940">
    <property type="entry name" value="Peptidase_S1C"/>
</dbReference>
<reference evidence="4 5" key="1">
    <citation type="journal article" date="2016" name="Nat. Commun.">
        <title>Thousands of microbial genomes shed light on interconnected biogeochemical processes in an aquifer system.</title>
        <authorList>
            <person name="Anantharaman K."/>
            <person name="Brown C.T."/>
            <person name="Hug L.A."/>
            <person name="Sharon I."/>
            <person name="Castelle C.J."/>
            <person name="Probst A.J."/>
            <person name="Thomas B.C."/>
            <person name="Singh A."/>
            <person name="Wilkins M.J."/>
            <person name="Karaoz U."/>
            <person name="Brodie E.L."/>
            <person name="Williams K.H."/>
            <person name="Hubbard S.S."/>
            <person name="Banfield J.F."/>
        </authorList>
    </citation>
    <scope>NUCLEOTIDE SEQUENCE [LARGE SCALE GENOMIC DNA]</scope>
    <source>
        <strain evidence="5">RIFCSPLOWO2_12_FULL_64_10</strain>
    </source>
</reference>
<comment type="caution">
    <text evidence="4">The sequence shown here is derived from an EMBL/GenBank/DDBJ whole genome shotgun (WGS) entry which is preliminary data.</text>
</comment>
<feature type="domain" description="PDZ" evidence="3">
    <location>
        <begin position="313"/>
        <end position="407"/>
    </location>
</feature>
<evidence type="ECO:0000256" key="1">
    <source>
        <dbReference type="ARBA" id="ARBA00022670"/>
    </source>
</evidence>
<dbReference type="PANTHER" id="PTHR43343">
    <property type="entry name" value="PEPTIDASE S12"/>
    <property type="match status" value="1"/>
</dbReference>
<keyword evidence="1" id="KW-0645">Protease</keyword>
<dbReference type="PRINTS" id="PR00834">
    <property type="entry name" value="PROTEASES2C"/>
</dbReference>
<dbReference type="Gene3D" id="2.40.10.120">
    <property type="match status" value="1"/>
</dbReference>
<dbReference type="EMBL" id="MFKF01000242">
    <property type="protein sequence ID" value="OGG48860.1"/>
    <property type="molecule type" value="Genomic_DNA"/>
</dbReference>
<dbReference type="InterPro" id="IPR036034">
    <property type="entry name" value="PDZ_sf"/>
</dbReference>
<dbReference type="InterPro" id="IPR001478">
    <property type="entry name" value="PDZ"/>
</dbReference>
<dbReference type="SUPFAM" id="SSF50156">
    <property type="entry name" value="PDZ domain-like"/>
    <property type="match status" value="2"/>
</dbReference>
<name>A0A1F6CIQ5_HANXR</name>
<dbReference type="InterPro" id="IPR051201">
    <property type="entry name" value="Chloro_Bact_Ser_Proteases"/>
</dbReference>
<accession>A0A1F6CIQ5</accession>
<dbReference type="GO" id="GO:0004252">
    <property type="term" value="F:serine-type endopeptidase activity"/>
    <property type="evidence" value="ECO:0007669"/>
    <property type="project" value="InterPro"/>
</dbReference>
<dbReference type="Pfam" id="PF13180">
    <property type="entry name" value="PDZ_2"/>
    <property type="match status" value="2"/>
</dbReference>
<dbReference type="SUPFAM" id="SSF50494">
    <property type="entry name" value="Trypsin-like serine proteases"/>
    <property type="match status" value="1"/>
</dbReference>
<dbReference type="PANTHER" id="PTHR43343:SF3">
    <property type="entry name" value="PROTEASE DO-LIKE 8, CHLOROPLASTIC"/>
    <property type="match status" value="1"/>
</dbReference>
<evidence type="ECO:0000256" key="2">
    <source>
        <dbReference type="ARBA" id="ARBA00022801"/>
    </source>
</evidence>
<keyword evidence="2" id="KW-0378">Hydrolase</keyword>
<dbReference type="InterPro" id="IPR009003">
    <property type="entry name" value="Peptidase_S1_PA"/>
</dbReference>
<protein>
    <recommendedName>
        <fullName evidence="3">PDZ domain-containing protein</fullName>
    </recommendedName>
</protein>
<evidence type="ECO:0000259" key="3">
    <source>
        <dbReference type="PROSITE" id="PS50106"/>
    </source>
</evidence>
<dbReference type="Proteomes" id="UP000178606">
    <property type="component" value="Unassembled WGS sequence"/>
</dbReference>
<dbReference type="GO" id="GO:0006508">
    <property type="term" value="P:proteolysis"/>
    <property type="evidence" value="ECO:0007669"/>
    <property type="project" value="UniProtKB-KW"/>
</dbReference>
<dbReference type="PROSITE" id="PS50106">
    <property type="entry name" value="PDZ"/>
    <property type="match status" value="1"/>
</dbReference>
<evidence type="ECO:0000313" key="5">
    <source>
        <dbReference type="Proteomes" id="UP000178606"/>
    </source>
</evidence>
<sequence>MAELLIWTALAQIAGGEVETTLRRTAEEASRAFVFIGGGSGFIISADGYMLTNDHVATMLAPRAPVQLCDGSKRRARKIATDRLGDVTLLKIEGEEGEIFPFIPMGDSDALEIGQYVAAVGNPFGTGSTSSEGADRKYPTVTLGLVSAMHRYQGTYYDSIQTDAAVNPGNSGGPLITLDGKWVGINGRIATRYGNRVNSGVGYAISQAQIERFIPLMKAAAVAGTKIPEVHHGDIKGVRIDSRSPAEEGVRIVEVREGTSAQDAGFARGDFIVEIGGYPVATRARYRGVVGSFPADAQVEVKVRRGEELVAITVTLDRAGRESEGTASESPPADSGYLGVRLGNAEGGGAEVTDVIASSPAAEAGLQIGDVVERVGSRRVEDADTCVKQVWRYKVGAKVKLKVRRGEEEFEVEIKLAERPKE</sequence>
<dbReference type="AlphaFoldDB" id="A0A1F6CIQ5"/>
<proteinExistence type="predicted"/>
<dbReference type="SMART" id="SM00228">
    <property type="entry name" value="PDZ"/>
    <property type="match status" value="2"/>
</dbReference>
<organism evidence="4 5">
    <name type="scientific">Handelsmanbacteria sp. (strain RIFCSPLOWO2_12_FULL_64_10)</name>
    <dbReference type="NCBI Taxonomy" id="1817868"/>
    <lineage>
        <taxon>Bacteria</taxon>
        <taxon>Candidatus Handelsmaniibacteriota</taxon>
    </lineage>
</organism>
<dbReference type="Pfam" id="PF13365">
    <property type="entry name" value="Trypsin_2"/>
    <property type="match status" value="1"/>
</dbReference>